<dbReference type="PROSITE" id="PS50267">
    <property type="entry name" value="NA_NEUROTRAN_SYMP_3"/>
    <property type="match status" value="1"/>
</dbReference>
<name>A0A0W8F0V7_9ZZZZ</name>
<feature type="transmembrane region" description="Helical" evidence="6">
    <location>
        <begin position="41"/>
        <end position="61"/>
    </location>
</feature>
<feature type="transmembrane region" description="Helical" evidence="6">
    <location>
        <begin position="162"/>
        <end position="192"/>
    </location>
</feature>
<keyword evidence="5 6" id="KW-0472">Membrane</keyword>
<evidence type="ECO:0000256" key="3">
    <source>
        <dbReference type="ARBA" id="ARBA00022692"/>
    </source>
</evidence>
<sequence length="437" mass="46669">MDAGADEWSSRLGFILASIGSAVGIGNIWRFSTIVGQNGGGAYLIPYLCAVFLVGLPMMILEMQTGHRLRAQVVQAFHRARSPLRHAGWIVCILVTGIIGYYLVVTGWTLAYVVFSLSGTRELFGAFTASFAPIISFLASAAICGAVISFGVRKGIERITTFLVPAIFVILAGMVFIAVQLPGFAAGVSYFLTPDFSVLTDPLIWGAAIGQVFFSLSVGYGALLTYGSYFRSGEEIPRSAVIVTAADLAVALLAGLVIFPIVFSYGLEPAAGPELAFTTLPLAFALMPWGSGIALLFFTLLFFAAISSAISFLEVPTVTLASMARISRRRAAALMTIVVSLVGLPAALSYSSYQLSIGDVPVLDLMDELFGTFGLSVSGLLIAVTFSWFVDPEVIWGDISRISLFMRIVVPLCRYVIPAALVIVIVFRVTSWFLPAG</sequence>
<feature type="transmembrane region" description="Helical" evidence="6">
    <location>
        <begin position="123"/>
        <end position="150"/>
    </location>
</feature>
<dbReference type="PANTHER" id="PTHR42948:SF1">
    <property type="entry name" value="TRANSPORTER"/>
    <property type="match status" value="1"/>
</dbReference>
<organism evidence="7">
    <name type="scientific">hydrocarbon metagenome</name>
    <dbReference type="NCBI Taxonomy" id="938273"/>
    <lineage>
        <taxon>unclassified sequences</taxon>
        <taxon>metagenomes</taxon>
        <taxon>ecological metagenomes</taxon>
    </lineage>
</organism>
<proteinExistence type="predicted"/>
<dbReference type="SUPFAM" id="SSF161070">
    <property type="entry name" value="SNF-like"/>
    <property type="match status" value="1"/>
</dbReference>
<feature type="transmembrane region" description="Helical" evidence="6">
    <location>
        <begin position="412"/>
        <end position="434"/>
    </location>
</feature>
<dbReference type="InterPro" id="IPR000175">
    <property type="entry name" value="Na/ntran_symport"/>
</dbReference>
<keyword evidence="2" id="KW-0813">Transport</keyword>
<dbReference type="EMBL" id="LNQE01001649">
    <property type="protein sequence ID" value="KUG14512.1"/>
    <property type="molecule type" value="Genomic_DNA"/>
</dbReference>
<comment type="subcellular location">
    <subcellularLocation>
        <location evidence="1">Membrane</location>
        <topology evidence="1">Multi-pass membrane protein</topology>
    </subcellularLocation>
</comment>
<evidence type="ECO:0000256" key="6">
    <source>
        <dbReference type="SAM" id="Phobius"/>
    </source>
</evidence>
<feature type="transmembrane region" description="Helical" evidence="6">
    <location>
        <begin position="204"/>
        <end position="229"/>
    </location>
</feature>
<accession>A0A0W8F0V7</accession>
<reference evidence="7" key="1">
    <citation type="journal article" date="2015" name="Proc. Natl. Acad. Sci. U.S.A.">
        <title>Networks of energetic and metabolic interactions define dynamics in microbial communities.</title>
        <authorList>
            <person name="Embree M."/>
            <person name="Liu J.K."/>
            <person name="Al-Bassam M.M."/>
            <person name="Zengler K."/>
        </authorList>
    </citation>
    <scope>NUCLEOTIDE SEQUENCE</scope>
</reference>
<evidence type="ECO:0000313" key="7">
    <source>
        <dbReference type="EMBL" id="KUG14512.1"/>
    </source>
</evidence>
<feature type="transmembrane region" description="Helical" evidence="6">
    <location>
        <begin position="241"/>
        <end position="266"/>
    </location>
</feature>
<dbReference type="InterPro" id="IPR047218">
    <property type="entry name" value="YocR/YhdH-like"/>
</dbReference>
<dbReference type="NCBIfam" id="NF037979">
    <property type="entry name" value="Na_transp"/>
    <property type="match status" value="1"/>
</dbReference>
<evidence type="ECO:0000256" key="5">
    <source>
        <dbReference type="ARBA" id="ARBA00023136"/>
    </source>
</evidence>
<comment type="caution">
    <text evidence="7">The sequence shown here is derived from an EMBL/GenBank/DDBJ whole genome shotgun (WGS) entry which is preliminary data.</text>
</comment>
<dbReference type="InterPro" id="IPR037272">
    <property type="entry name" value="SNS_sf"/>
</dbReference>
<evidence type="ECO:0000256" key="2">
    <source>
        <dbReference type="ARBA" id="ARBA00022448"/>
    </source>
</evidence>
<feature type="transmembrane region" description="Helical" evidence="6">
    <location>
        <begin position="12"/>
        <end position="29"/>
    </location>
</feature>
<keyword evidence="3 6" id="KW-0812">Transmembrane</keyword>
<feature type="transmembrane region" description="Helical" evidence="6">
    <location>
        <begin position="87"/>
        <end position="111"/>
    </location>
</feature>
<feature type="transmembrane region" description="Helical" evidence="6">
    <location>
        <begin position="370"/>
        <end position="391"/>
    </location>
</feature>
<dbReference type="PRINTS" id="PR00176">
    <property type="entry name" value="NANEUSMPORT"/>
</dbReference>
<keyword evidence="4 6" id="KW-1133">Transmembrane helix</keyword>
<evidence type="ECO:0000256" key="1">
    <source>
        <dbReference type="ARBA" id="ARBA00004141"/>
    </source>
</evidence>
<dbReference type="CDD" id="cd10336">
    <property type="entry name" value="SLC6sbd_Tyt1-Like"/>
    <property type="match status" value="1"/>
</dbReference>
<dbReference type="PANTHER" id="PTHR42948">
    <property type="entry name" value="TRANSPORTER"/>
    <property type="match status" value="1"/>
</dbReference>
<protein>
    <submittedName>
        <fullName evidence="7">Putative sodium-dependent transporter</fullName>
    </submittedName>
</protein>
<evidence type="ECO:0000256" key="4">
    <source>
        <dbReference type="ARBA" id="ARBA00022989"/>
    </source>
</evidence>
<feature type="transmembrane region" description="Helical" evidence="6">
    <location>
        <begin position="331"/>
        <end position="350"/>
    </location>
</feature>
<dbReference type="GO" id="GO:0016020">
    <property type="term" value="C:membrane"/>
    <property type="evidence" value="ECO:0007669"/>
    <property type="project" value="UniProtKB-SubCell"/>
</dbReference>
<dbReference type="Pfam" id="PF00209">
    <property type="entry name" value="SNF"/>
    <property type="match status" value="2"/>
</dbReference>
<feature type="transmembrane region" description="Helical" evidence="6">
    <location>
        <begin position="286"/>
        <end position="310"/>
    </location>
</feature>
<gene>
    <name evidence="7" type="ORF">ASZ90_015850</name>
</gene>
<dbReference type="AlphaFoldDB" id="A0A0W8F0V7"/>